<dbReference type="PIRSF" id="PIRSF002741">
    <property type="entry name" value="MppA"/>
    <property type="match status" value="1"/>
</dbReference>
<reference evidence="8 9" key="1">
    <citation type="submission" date="2017-06" db="EMBL/GenBank/DDBJ databases">
        <authorList>
            <consortium name="Pathogen Informatics"/>
        </authorList>
    </citation>
    <scope>NUCLEOTIDE SEQUENCE [LARGE SCALE GENOMIC DNA]</scope>
    <source>
        <strain evidence="8 9">NCTC11291</strain>
    </source>
</reference>
<dbReference type="SUPFAM" id="SSF53850">
    <property type="entry name" value="Periplasmic binding protein-like II"/>
    <property type="match status" value="1"/>
</dbReference>
<accession>A0A239WJ06</accession>
<evidence type="ECO:0000259" key="7">
    <source>
        <dbReference type="Pfam" id="PF00496"/>
    </source>
</evidence>
<evidence type="ECO:0000256" key="1">
    <source>
        <dbReference type="ARBA" id="ARBA00004196"/>
    </source>
</evidence>
<dbReference type="InterPro" id="IPR000914">
    <property type="entry name" value="SBP_5_dom"/>
</dbReference>
<keyword evidence="5" id="KW-0571">Peptide transport</keyword>
<evidence type="ECO:0000313" key="8">
    <source>
        <dbReference type="EMBL" id="SNV34625.1"/>
    </source>
</evidence>
<feature type="domain" description="Solute-binding protein family 5" evidence="7">
    <location>
        <begin position="85"/>
        <end position="472"/>
    </location>
</feature>
<dbReference type="FunFam" id="3.90.76.10:FF:000001">
    <property type="entry name" value="Oligopeptide ABC transporter substrate-binding protein"/>
    <property type="match status" value="1"/>
</dbReference>
<dbReference type="OrthoDB" id="403896at2"/>
<dbReference type="InterPro" id="IPR030678">
    <property type="entry name" value="Peptide/Ni-bd"/>
</dbReference>
<keyword evidence="4 6" id="KW-0732">Signal</keyword>
<proteinExistence type="inferred from homology"/>
<dbReference type="Pfam" id="PF00496">
    <property type="entry name" value="SBP_bac_5"/>
    <property type="match status" value="1"/>
</dbReference>
<dbReference type="InterPro" id="IPR039424">
    <property type="entry name" value="SBP_5"/>
</dbReference>
<comment type="similarity">
    <text evidence="2">Belongs to the bacterial solute-binding protein 5 family.</text>
</comment>
<dbReference type="AlphaFoldDB" id="A0A239WJ06"/>
<feature type="signal peptide" evidence="6">
    <location>
        <begin position="1"/>
        <end position="26"/>
    </location>
</feature>
<evidence type="ECO:0000256" key="3">
    <source>
        <dbReference type="ARBA" id="ARBA00022448"/>
    </source>
</evidence>
<dbReference type="CDD" id="cd08504">
    <property type="entry name" value="PBP2_OppA"/>
    <property type="match status" value="1"/>
</dbReference>
<dbReference type="Gene3D" id="3.10.105.10">
    <property type="entry name" value="Dipeptide-binding Protein, Domain 3"/>
    <property type="match status" value="1"/>
</dbReference>
<keyword evidence="5" id="KW-0653">Protein transport</keyword>
<gene>
    <name evidence="8" type="primary">oppA_2</name>
    <name evidence="8" type="ORF">SAMEA4504048_00379</name>
</gene>
<organism evidence="8 9">
    <name type="scientific">Streptococcus acidominimus</name>
    <dbReference type="NCBI Taxonomy" id="1326"/>
    <lineage>
        <taxon>Bacteria</taxon>
        <taxon>Bacillati</taxon>
        <taxon>Bacillota</taxon>
        <taxon>Bacilli</taxon>
        <taxon>Lactobacillales</taxon>
        <taxon>Streptococcaceae</taxon>
        <taxon>Streptococcus</taxon>
    </lineage>
</organism>
<dbReference type="EMBL" id="LT906454">
    <property type="protein sequence ID" value="SNV34625.1"/>
    <property type="molecule type" value="Genomic_DNA"/>
</dbReference>
<dbReference type="GO" id="GO:1904680">
    <property type="term" value="F:peptide transmembrane transporter activity"/>
    <property type="evidence" value="ECO:0007669"/>
    <property type="project" value="TreeGrafter"/>
</dbReference>
<dbReference type="PROSITE" id="PS51257">
    <property type="entry name" value="PROKAR_LIPOPROTEIN"/>
    <property type="match status" value="1"/>
</dbReference>
<dbReference type="Gene3D" id="3.90.76.10">
    <property type="entry name" value="Dipeptide-binding Protein, Domain 1"/>
    <property type="match status" value="1"/>
</dbReference>
<dbReference type="RefSeq" id="WP_095121698.1">
    <property type="nucleotide sequence ID" value="NZ_LT906454.1"/>
</dbReference>
<evidence type="ECO:0000256" key="4">
    <source>
        <dbReference type="ARBA" id="ARBA00022729"/>
    </source>
</evidence>
<evidence type="ECO:0000256" key="6">
    <source>
        <dbReference type="SAM" id="SignalP"/>
    </source>
</evidence>
<evidence type="ECO:0000256" key="5">
    <source>
        <dbReference type="ARBA" id="ARBA00022856"/>
    </source>
</evidence>
<dbReference type="KEGG" id="saco:SAME_00379"/>
<comment type="subcellular location">
    <subcellularLocation>
        <location evidence="1">Cell envelope</location>
    </subcellularLocation>
</comment>
<dbReference type="Gene3D" id="3.40.190.10">
    <property type="entry name" value="Periplasmic binding protein-like II"/>
    <property type="match status" value="1"/>
</dbReference>
<dbReference type="GO" id="GO:0042597">
    <property type="term" value="C:periplasmic space"/>
    <property type="evidence" value="ECO:0007669"/>
    <property type="project" value="UniProtKB-ARBA"/>
</dbReference>
<evidence type="ECO:0000313" key="9">
    <source>
        <dbReference type="Proteomes" id="UP000215144"/>
    </source>
</evidence>
<feature type="chain" id="PRO_5038676109" evidence="6">
    <location>
        <begin position="27"/>
        <end position="553"/>
    </location>
</feature>
<dbReference type="GO" id="GO:0015833">
    <property type="term" value="P:peptide transport"/>
    <property type="evidence" value="ECO:0007669"/>
    <property type="project" value="UniProtKB-KW"/>
</dbReference>
<dbReference type="GO" id="GO:0030313">
    <property type="term" value="C:cell envelope"/>
    <property type="evidence" value="ECO:0007669"/>
    <property type="project" value="UniProtKB-SubCell"/>
</dbReference>
<keyword evidence="3" id="KW-0813">Transport</keyword>
<evidence type="ECO:0000256" key="2">
    <source>
        <dbReference type="ARBA" id="ARBA00005695"/>
    </source>
</evidence>
<dbReference type="PANTHER" id="PTHR30290:SF10">
    <property type="entry name" value="PERIPLASMIC OLIGOPEPTIDE-BINDING PROTEIN-RELATED"/>
    <property type="match status" value="1"/>
</dbReference>
<sequence>MSMFSKRNWKRVGLGAVALTSTAVLVACSGGGSSSSSSDKNVINWSIPTEINTLDLSKNTDSYSNIAIGNSGSNLLRLDGKGGTEPDLAEKVDVSEDGLTYTATLRDGLKWSDGSDLTAEDFVYSWQRMVDPATASEYAYLAVESHLENADKINSGEEKDFSKLGVKADGNKVIFTLTSPTPQFMEYLAFTNFMPQKKEFVEKAGKDYGTNSDSALYSGPYKVEGWNGSNNKFKLVKNEEYWDADNVKTDTVNIQVVKKPDTAVQMYKQGDLDAANISNTTAIYNANKNSDELVTVPEATSAYMVYNQTGENKALANTNIRKALNLATDREGVVKAAVDTGSKAATALAPTGLATLPDGTDLTEYVAPGYSYDADEAKKLFEAGLKEIGEDKLTLTITSDADSPVAKNTVDYIKSTWEEALPGLKVEEKFVPFKQRLEDTKNQNYDVAIALWGGDYPEGSTFYGMFTSDASYNYGKFTSKEYDDAYNQAIGENALDKEAAADNYKAAEKALYDNAYYNPLYFRSTESLQNPDLTGLVRNSTGLSTDFTHAYKK</sequence>
<protein>
    <submittedName>
        <fullName evidence="8">Oligopeptide-binding protein</fullName>
    </submittedName>
</protein>
<dbReference type="Proteomes" id="UP000215144">
    <property type="component" value="Chromosome 1"/>
</dbReference>
<dbReference type="PANTHER" id="PTHR30290">
    <property type="entry name" value="PERIPLASMIC BINDING COMPONENT OF ABC TRANSPORTER"/>
    <property type="match status" value="1"/>
</dbReference>
<name>A0A239WJ06_STRAI</name>
<dbReference type="GO" id="GO:0043190">
    <property type="term" value="C:ATP-binding cassette (ABC) transporter complex"/>
    <property type="evidence" value="ECO:0007669"/>
    <property type="project" value="InterPro"/>
</dbReference>